<organism evidence="2 3">
    <name type="scientific">Rhizobium subbaraonis</name>
    <dbReference type="NCBI Taxonomy" id="908946"/>
    <lineage>
        <taxon>Bacteria</taxon>
        <taxon>Pseudomonadati</taxon>
        <taxon>Pseudomonadota</taxon>
        <taxon>Alphaproteobacteria</taxon>
        <taxon>Hyphomicrobiales</taxon>
        <taxon>Rhizobiaceae</taxon>
        <taxon>Rhizobium/Agrobacterium group</taxon>
        <taxon>Rhizobium</taxon>
    </lineage>
</organism>
<reference evidence="2 3" key="1">
    <citation type="submission" date="2017-08" db="EMBL/GenBank/DDBJ databases">
        <authorList>
            <person name="de Groot N.N."/>
        </authorList>
    </citation>
    <scope>NUCLEOTIDE SEQUENCE [LARGE SCALE GENOMIC DNA]</scope>
    <source>
        <strain evidence="2 3">JC85</strain>
    </source>
</reference>
<evidence type="ECO:0000313" key="3">
    <source>
        <dbReference type="Proteomes" id="UP000219167"/>
    </source>
</evidence>
<accession>A0A285V0Y4</accession>
<sequence length="186" mass="21458">MPTIFSAYEGCQFSNRKILFDTNVWIAIDGFDPRPDTAIYSDFYSEAIKKSNEIVVNDYILGELFNRACRIQYDLEFPDDPSKRQFKKRRQLPSFKDYIETVRDTCLNILDDCLYEPAVGTHCIMSDFFNEAGTGAIDFSDIVIREHCRLNGYIVVSHDADFANCGLDFVTANKRILKNAKQKHPR</sequence>
<dbReference type="Proteomes" id="UP000219167">
    <property type="component" value="Unassembled WGS sequence"/>
</dbReference>
<keyword evidence="3" id="KW-1185">Reference proteome</keyword>
<protein>
    <submittedName>
        <fullName evidence="2">PIN domain-containing protein</fullName>
    </submittedName>
</protein>
<dbReference type="AlphaFoldDB" id="A0A285V0Y4"/>
<feature type="domain" description="PIN" evidence="1">
    <location>
        <begin position="18"/>
        <end position="164"/>
    </location>
</feature>
<dbReference type="Pfam" id="PF01850">
    <property type="entry name" value="PIN"/>
    <property type="match status" value="1"/>
</dbReference>
<dbReference type="Gene3D" id="3.40.50.1010">
    <property type="entry name" value="5'-nuclease"/>
    <property type="match status" value="1"/>
</dbReference>
<dbReference type="EMBL" id="OBQD01000032">
    <property type="protein sequence ID" value="SOC47720.1"/>
    <property type="molecule type" value="Genomic_DNA"/>
</dbReference>
<dbReference type="SUPFAM" id="SSF88723">
    <property type="entry name" value="PIN domain-like"/>
    <property type="match status" value="1"/>
</dbReference>
<name>A0A285V0Y4_9HYPH</name>
<dbReference type="RefSeq" id="WP_097143096.1">
    <property type="nucleotide sequence ID" value="NZ_OBQD01000032.1"/>
</dbReference>
<dbReference type="InterPro" id="IPR002716">
    <property type="entry name" value="PIN_dom"/>
</dbReference>
<evidence type="ECO:0000313" key="2">
    <source>
        <dbReference type="EMBL" id="SOC47720.1"/>
    </source>
</evidence>
<evidence type="ECO:0000259" key="1">
    <source>
        <dbReference type="Pfam" id="PF01850"/>
    </source>
</evidence>
<dbReference type="InterPro" id="IPR029060">
    <property type="entry name" value="PIN-like_dom_sf"/>
</dbReference>
<gene>
    <name evidence="2" type="ORF">SAMN05892877_13244</name>
</gene>
<dbReference type="CDD" id="cd09854">
    <property type="entry name" value="PIN_VapC-like"/>
    <property type="match status" value="1"/>
</dbReference>
<proteinExistence type="predicted"/>